<evidence type="ECO:0000256" key="5">
    <source>
        <dbReference type="ARBA" id="ARBA00022989"/>
    </source>
</evidence>
<dbReference type="SUPFAM" id="SSF90123">
    <property type="entry name" value="ABC transporter transmembrane region"/>
    <property type="match status" value="1"/>
</dbReference>
<dbReference type="InterPro" id="IPR003439">
    <property type="entry name" value="ABC_transporter-like_ATP-bd"/>
</dbReference>
<dbReference type="InterPro" id="IPR039421">
    <property type="entry name" value="Type_1_exporter"/>
</dbReference>
<comment type="caution">
    <text evidence="10">The sequence shown here is derived from an EMBL/GenBank/DDBJ whole genome shotgun (WGS) entry which is preliminary data.</text>
</comment>
<feature type="transmembrane region" description="Helical" evidence="7">
    <location>
        <begin position="243"/>
        <end position="264"/>
    </location>
</feature>
<evidence type="ECO:0000256" key="1">
    <source>
        <dbReference type="ARBA" id="ARBA00004651"/>
    </source>
</evidence>
<keyword evidence="4 10" id="KW-0067">ATP-binding</keyword>
<feature type="transmembrane region" description="Helical" evidence="7">
    <location>
        <begin position="59"/>
        <end position="79"/>
    </location>
</feature>
<proteinExistence type="predicted"/>
<name>A0ABS2AIM0_9ACTN</name>
<reference evidence="10 11" key="1">
    <citation type="submission" date="2021-01" db="EMBL/GenBank/DDBJ databases">
        <title>Actinoplanes sp. nov. LDG1-06 isolated from lichen.</title>
        <authorList>
            <person name="Saeng-In P."/>
            <person name="Phongsopitanun W."/>
            <person name="Kanchanasin P."/>
            <person name="Yuki M."/>
            <person name="Kudo T."/>
            <person name="Ohkuma M."/>
            <person name="Tanasupawat S."/>
        </authorList>
    </citation>
    <scope>NUCLEOTIDE SEQUENCE [LARGE SCALE GENOMIC DNA]</scope>
    <source>
        <strain evidence="10 11">LDG1-06</strain>
    </source>
</reference>
<protein>
    <submittedName>
        <fullName evidence="10">ABC transporter ATP-binding protein</fullName>
    </submittedName>
</protein>
<evidence type="ECO:0000313" key="10">
    <source>
        <dbReference type="EMBL" id="MBM2619681.1"/>
    </source>
</evidence>
<evidence type="ECO:0000256" key="7">
    <source>
        <dbReference type="SAM" id="Phobius"/>
    </source>
</evidence>
<dbReference type="Gene3D" id="1.20.1560.10">
    <property type="entry name" value="ABC transporter type 1, transmembrane domain"/>
    <property type="match status" value="1"/>
</dbReference>
<dbReference type="InterPro" id="IPR027417">
    <property type="entry name" value="P-loop_NTPase"/>
</dbReference>
<dbReference type="Gene3D" id="3.40.50.300">
    <property type="entry name" value="P-loop containing nucleotide triphosphate hydrolases"/>
    <property type="match status" value="1"/>
</dbReference>
<dbReference type="InterPro" id="IPR003593">
    <property type="entry name" value="AAA+_ATPase"/>
</dbReference>
<dbReference type="PROSITE" id="PS50929">
    <property type="entry name" value="ABC_TM1F"/>
    <property type="match status" value="1"/>
</dbReference>
<dbReference type="RefSeq" id="WP_203379664.1">
    <property type="nucleotide sequence ID" value="NZ_JAENHP010000011.1"/>
</dbReference>
<feature type="domain" description="ABC transmembrane type-1" evidence="9">
    <location>
        <begin position="24"/>
        <end position="306"/>
    </location>
</feature>
<keyword evidence="6 7" id="KW-0472">Membrane</keyword>
<dbReference type="InterPro" id="IPR011527">
    <property type="entry name" value="ABC1_TM_dom"/>
</dbReference>
<feature type="transmembrane region" description="Helical" evidence="7">
    <location>
        <begin position="133"/>
        <end position="155"/>
    </location>
</feature>
<accession>A0ABS2AIM0</accession>
<dbReference type="SUPFAM" id="SSF52540">
    <property type="entry name" value="P-loop containing nucleoside triphosphate hydrolases"/>
    <property type="match status" value="1"/>
</dbReference>
<keyword evidence="2 7" id="KW-0812">Transmembrane</keyword>
<feature type="transmembrane region" description="Helical" evidence="7">
    <location>
        <begin position="284"/>
        <end position="304"/>
    </location>
</feature>
<evidence type="ECO:0000256" key="6">
    <source>
        <dbReference type="ARBA" id="ARBA00023136"/>
    </source>
</evidence>
<organism evidence="10 11">
    <name type="scientific">Paractinoplanes ovalisporus</name>
    <dbReference type="NCBI Taxonomy" id="2810368"/>
    <lineage>
        <taxon>Bacteria</taxon>
        <taxon>Bacillati</taxon>
        <taxon>Actinomycetota</taxon>
        <taxon>Actinomycetes</taxon>
        <taxon>Micromonosporales</taxon>
        <taxon>Micromonosporaceae</taxon>
        <taxon>Paractinoplanes</taxon>
    </lineage>
</organism>
<dbReference type="PANTHER" id="PTHR43394">
    <property type="entry name" value="ATP-DEPENDENT PERMEASE MDL1, MITOCHONDRIAL"/>
    <property type="match status" value="1"/>
</dbReference>
<sequence length="593" mass="64053">MGSTRPVLTGFLRAYLRPYRSRIALIAGLQLVQTVCILLLPTLNALVIDNGVVEGSMGWIVGVGVAMGAVTLVQVTVAISAERKGAAVSAALGRDLRSAVFRRVLSLSAREVDHFGTPSLITRTVNDVKHAQTLTLTLFDTALATAILSIGGVVLAVTQDFWLGLLLVAMFLTVCGCIGFMIATMAPLFERLQTGIDLISRILREQIIGVRVVRAFVQQRREHERFDAANRFIFQPSLRVGRLMTTFAAMVTLVTNIFMTALVWFGGRRIDDGSLQLGTLSALIGYLTLIVLAMVMILVVVTGLSRALASVRRITEVLDSEPSVDEPAVPVQSRTEGGFIEVREVDFGHPGSEAPVLHRVDLVVRRGETVALVGGTGSGKSTLLNLVLRRYDVTGGAIRIDGVDVRDLSADRLTTLVGVVPQTTRLFSGTVRENLHFGDPGADDTRLWWALRVAQAESFVAELPDGLDTPLAQGGRSLSGGQRQRLAIARTLLRRPRVLLLDDCFSALDGGTESRLRAALRHELSGTTVLLTSQRAGAVRDADRIVVLDAGRLAGDGRHADLIRDCRVYREIVQSQPLGTETPGREAVDAAHD</sequence>
<comment type="subcellular location">
    <subcellularLocation>
        <location evidence="1">Cell membrane</location>
        <topology evidence="1">Multi-pass membrane protein</topology>
    </subcellularLocation>
</comment>
<dbReference type="Pfam" id="PF00005">
    <property type="entry name" value="ABC_tran"/>
    <property type="match status" value="1"/>
</dbReference>
<dbReference type="CDD" id="cd18548">
    <property type="entry name" value="ABC_6TM_Tm287_like"/>
    <property type="match status" value="1"/>
</dbReference>
<dbReference type="InterPro" id="IPR036640">
    <property type="entry name" value="ABC1_TM_sf"/>
</dbReference>
<dbReference type="EMBL" id="JAENHP010000011">
    <property type="protein sequence ID" value="MBM2619681.1"/>
    <property type="molecule type" value="Genomic_DNA"/>
</dbReference>
<keyword evidence="5 7" id="KW-1133">Transmembrane helix</keyword>
<evidence type="ECO:0000313" key="11">
    <source>
        <dbReference type="Proteomes" id="UP000632138"/>
    </source>
</evidence>
<keyword evidence="3" id="KW-0547">Nucleotide-binding</keyword>
<dbReference type="InterPro" id="IPR017871">
    <property type="entry name" value="ABC_transporter-like_CS"/>
</dbReference>
<feature type="domain" description="ABC transporter" evidence="8">
    <location>
        <begin position="340"/>
        <end position="575"/>
    </location>
</feature>
<dbReference type="PANTHER" id="PTHR43394:SF1">
    <property type="entry name" value="ATP-BINDING CASSETTE SUB-FAMILY B MEMBER 10, MITOCHONDRIAL"/>
    <property type="match status" value="1"/>
</dbReference>
<dbReference type="Proteomes" id="UP000632138">
    <property type="component" value="Unassembled WGS sequence"/>
</dbReference>
<dbReference type="Pfam" id="PF00664">
    <property type="entry name" value="ABC_membrane"/>
    <property type="match status" value="1"/>
</dbReference>
<evidence type="ECO:0000256" key="2">
    <source>
        <dbReference type="ARBA" id="ARBA00022692"/>
    </source>
</evidence>
<keyword evidence="11" id="KW-1185">Reference proteome</keyword>
<evidence type="ECO:0000256" key="4">
    <source>
        <dbReference type="ARBA" id="ARBA00022840"/>
    </source>
</evidence>
<dbReference type="GO" id="GO:0005524">
    <property type="term" value="F:ATP binding"/>
    <property type="evidence" value="ECO:0007669"/>
    <property type="project" value="UniProtKB-KW"/>
</dbReference>
<dbReference type="PROSITE" id="PS50893">
    <property type="entry name" value="ABC_TRANSPORTER_2"/>
    <property type="match status" value="1"/>
</dbReference>
<feature type="transmembrane region" description="Helical" evidence="7">
    <location>
        <begin position="23"/>
        <end position="47"/>
    </location>
</feature>
<dbReference type="PROSITE" id="PS00211">
    <property type="entry name" value="ABC_TRANSPORTER_1"/>
    <property type="match status" value="1"/>
</dbReference>
<feature type="transmembrane region" description="Helical" evidence="7">
    <location>
        <begin position="161"/>
        <end position="183"/>
    </location>
</feature>
<gene>
    <name evidence="10" type="ORF">JIG36_29655</name>
</gene>
<evidence type="ECO:0000259" key="9">
    <source>
        <dbReference type="PROSITE" id="PS50929"/>
    </source>
</evidence>
<evidence type="ECO:0000256" key="3">
    <source>
        <dbReference type="ARBA" id="ARBA00022741"/>
    </source>
</evidence>
<evidence type="ECO:0000259" key="8">
    <source>
        <dbReference type="PROSITE" id="PS50893"/>
    </source>
</evidence>
<dbReference type="SMART" id="SM00382">
    <property type="entry name" value="AAA"/>
    <property type="match status" value="1"/>
</dbReference>